<dbReference type="RefSeq" id="XP_001596577.1">
    <property type="nucleotide sequence ID" value="XM_001596527.1"/>
</dbReference>
<dbReference type="EMBL" id="CH476623">
    <property type="protein sequence ID" value="EDN99939.1"/>
    <property type="molecule type" value="Genomic_DNA"/>
</dbReference>
<dbReference type="KEGG" id="ssl:SS1G_02797"/>
<evidence type="ECO:0000313" key="1">
    <source>
        <dbReference type="EMBL" id="EDN99939.1"/>
    </source>
</evidence>
<name>A7EBW1_SCLS1</name>
<dbReference type="AlphaFoldDB" id="A7EBW1"/>
<gene>
    <name evidence="1" type="ORF">SS1G_02797</name>
</gene>
<accession>A7EBW1</accession>
<keyword evidence="2" id="KW-1185">Reference proteome</keyword>
<sequence length="119" mass="13308">MYRPQSSSQSVSNSFTSKANKYYPTLQDADLGPFMIDISDLQIVMSTDIGTLNPPPSSNPSIIRWVRAYVTLVSKKLFQNSPVRSIAFSSMAKGRSKKLIYQADTNYLIISSTRPEYST</sequence>
<dbReference type="HOGENOM" id="CLU_2062873_0_0_1"/>
<reference evidence="2" key="1">
    <citation type="journal article" date="2011" name="PLoS Genet.">
        <title>Genomic analysis of the necrotrophic fungal pathogens Sclerotinia sclerotiorum and Botrytis cinerea.</title>
        <authorList>
            <person name="Amselem J."/>
            <person name="Cuomo C.A."/>
            <person name="van Kan J.A."/>
            <person name="Viaud M."/>
            <person name="Benito E.P."/>
            <person name="Couloux A."/>
            <person name="Coutinho P.M."/>
            <person name="de Vries R.P."/>
            <person name="Dyer P.S."/>
            <person name="Fillinger S."/>
            <person name="Fournier E."/>
            <person name="Gout L."/>
            <person name="Hahn M."/>
            <person name="Kohn L."/>
            <person name="Lapalu N."/>
            <person name="Plummer K.M."/>
            <person name="Pradier J.M."/>
            <person name="Quevillon E."/>
            <person name="Sharon A."/>
            <person name="Simon A."/>
            <person name="ten Have A."/>
            <person name="Tudzynski B."/>
            <person name="Tudzynski P."/>
            <person name="Wincker P."/>
            <person name="Andrew M."/>
            <person name="Anthouard V."/>
            <person name="Beever R.E."/>
            <person name="Beffa R."/>
            <person name="Benoit I."/>
            <person name="Bouzid O."/>
            <person name="Brault B."/>
            <person name="Chen Z."/>
            <person name="Choquer M."/>
            <person name="Collemare J."/>
            <person name="Cotton P."/>
            <person name="Danchin E.G."/>
            <person name="Da Silva C."/>
            <person name="Gautier A."/>
            <person name="Giraud C."/>
            <person name="Giraud T."/>
            <person name="Gonzalez C."/>
            <person name="Grossetete S."/>
            <person name="Guldener U."/>
            <person name="Henrissat B."/>
            <person name="Howlett B.J."/>
            <person name="Kodira C."/>
            <person name="Kretschmer M."/>
            <person name="Lappartient A."/>
            <person name="Leroch M."/>
            <person name="Levis C."/>
            <person name="Mauceli E."/>
            <person name="Neuveglise C."/>
            <person name="Oeser B."/>
            <person name="Pearson M."/>
            <person name="Poulain J."/>
            <person name="Poussereau N."/>
            <person name="Quesneville H."/>
            <person name="Rascle C."/>
            <person name="Schumacher J."/>
            <person name="Segurens B."/>
            <person name="Sexton A."/>
            <person name="Silva E."/>
            <person name="Sirven C."/>
            <person name="Soanes D.M."/>
            <person name="Talbot N.J."/>
            <person name="Templeton M."/>
            <person name="Yandava C."/>
            <person name="Yarden O."/>
            <person name="Zeng Q."/>
            <person name="Rollins J.A."/>
            <person name="Lebrun M.H."/>
            <person name="Dickman M."/>
        </authorList>
    </citation>
    <scope>NUCLEOTIDE SEQUENCE [LARGE SCALE GENOMIC DNA]</scope>
    <source>
        <strain evidence="2">ATCC 18683 / 1980 / Ss-1</strain>
    </source>
</reference>
<protein>
    <submittedName>
        <fullName evidence="1">Uncharacterized protein</fullName>
    </submittedName>
</protein>
<dbReference type="InParanoid" id="A7EBW1"/>
<evidence type="ECO:0000313" key="2">
    <source>
        <dbReference type="Proteomes" id="UP000001312"/>
    </source>
</evidence>
<organism evidence="1 2">
    <name type="scientific">Sclerotinia sclerotiorum (strain ATCC 18683 / 1980 / Ss-1)</name>
    <name type="common">White mold</name>
    <name type="synonym">Whetzelinia sclerotiorum</name>
    <dbReference type="NCBI Taxonomy" id="665079"/>
    <lineage>
        <taxon>Eukaryota</taxon>
        <taxon>Fungi</taxon>
        <taxon>Dikarya</taxon>
        <taxon>Ascomycota</taxon>
        <taxon>Pezizomycotina</taxon>
        <taxon>Leotiomycetes</taxon>
        <taxon>Helotiales</taxon>
        <taxon>Sclerotiniaceae</taxon>
        <taxon>Sclerotinia</taxon>
    </lineage>
</organism>
<dbReference type="Proteomes" id="UP000001312">
    <property type="component" value="Unassembled WGS sequence"/>
</dbReference>
<proteinExistence type="predicted"/>
<dbReference type="GeneID" id="5492861"/>